<proteinExistence type="predicted"/>
<evidence type="ECO:0000313" key="3">
    <source>
        <dbReference type="Proteomes" id="UP000827892"/>
    </source>
</evidence>
<feature type="region of interest" description="Disordered" evidence="1">
    <location>
        <begin position="212"/>
        <end position="247"/>
    </location>
</feature>
<reference evidence="2 3" key="1">
    <citation type="submission" date="2022-05" db="EMBL/GenBank/DDBJ databases">
        <title>Chromosome-level reference genomes for two strains of Caenorhabditis briggsae: an improved platform for comparative genomics.</title>
        <authorList>
            <person name="Stevens L."/>
            <person name="Andersen E.C."/>
        </authorList>
    </citation>
    <scope>NUCLEOTIDE SEQUENCE [LARGE SCALE GENOMIC DNA]</scope>
    <source>
        <strain evidence="2">QX1410_ONT</strain>
        <tissue evidence="2">Whole-organism</tissue>
    </source>
</reference>
<protein>
    <submittedName>
        <fullName evidence="2">Uncharacterized protein</fullName>
    </submittedName>
</protein>
<dbReference type="SUPFAM" id="SSF82171">
    <property type="entry name" value="DPP6 N-terminal domain-like"/>
    <property type="match status" value="1"/>
</dbReference>
<feature type="compositionally biased region" description="Pro residues" evidence="1">
    <location>
        <begin position="236"/>
        <end position="247"/>
    </location>
</feature>
<evidence type="ECO:0000313" key="2">
    <source>
        <dbReference type="EMBL" id="ULU08230.1"/>
    </source>
</evidence>
<organism evidence="2 3">
    <name type="scientific">Caenorhabditis briggsae</name>
    <dbReference type="NCBI Taxonomy" id="6238"/>
    <lineage>
        <taxon>Eukaryota</taxon>
        <taxon>Metazoa</taxon>
        <taxon>Ecdysozoa</taxon>
        <taxon>Nematoda</taxon>
        <taxon>Chromadorea</taxon>
        <taxon>Rhabditida</taxon>
        <taxon>Rhabditina</taxon>
        <taxon>Rhabditomorpha</taxon>
        <taxon>Rhabditoidea</taxon>
        <taxon>Rhabditidae</taxon>
        <taxon>Peloderinae</taxon>
        <taxon>Caenorhabditis</taxon>
    </lineage>
</organism>
<feature type="compositionally biased region" description="Basic residues" evidence="1">
    <location>
        <begin position="221"/>
        <end position="235"/>
    </location>
</feature>
<evidence type="ECO:0000256" key="1">
    <source>
        <dbReference type="SAM" id="MobiDB-lite"/>
    </source>
</evidence>
<name>A0AAE9DMQ7_CAEBR</name>
<dbReference type="Proteomes" id="UP000827892">
    <property type="component" value="Chromosome II"/>
</dbReference>
<sequence>MFLLMWSPDGSVVAVGGLTKGNQQNIAFFSSHGKIKWDPDETHMVVLTKKGVVFRESNEWNWKNFSNKFVDEETKVLQWIDSEKVAIGLKKGGVMLMNTSGEILVKVTTVQCDYLISFAQWSPDGSIVAVGGLTKGNQQNIAFFSSYGKKVTPVFEENEQLTRPPTMSQLPFDGSSPYRILPLNDLYAPVTTVGPYTHHSWIGFHPSVKKPEDLPLDLTSKPRKPTRKNNRKRKNPAPPPVIPKPKTPLVPPVSVWPPAGFFRTQFLSLALNQPAASPVNLDSLPGPMSLLPTGSPTTVAHMLHLVRKISYTKKPTVEVMGSNGYLSGARGMEALPGVHSTGTTRAKRGMIKI</sequence>
<dbReference type="EMBL" id="CP090892">
    <property type="protein sequence ID" value="ULU08230.1"/>
    <property type="molecule type" value="Genomic_DNA"/>
</dbReference>
<accession>A0AAE9DMQ7</accession>
<dbReference type="AlphaFoldDB" id="A0AAE9DMQ7"/>
<gene>
    <name evidence="2" type="ORF">L3Y34_019393</name>
</gene>